<evidence type="ECO:0000313" key="2">
    <source>
        <dbReference type="Proteomes" id="UP001164929"/>
    </source>
</evidence>
<accession>A0AAD6MMH0</accession>
<reference evidence="1" key="1">
    <citation type="journal article" date="2023" name="Mol. Ecol. Resour.">
        <title>Chromosome-level genome assembly of a triploid poplar Populus alba 'Berolinensis'.</title>
        <authorList>
            <person name="Chen S."/>
            <person name="Yu Y."/>
            <person name="Wang X."/>
            <person name="Wang S."/>
            <person name="Zhang T."/>
            <person name="Zhou Y."/>
            <person name="He R."/>
            <person name="Meng N."/>
            <person name="Wang Y."/>
            <person name="Liu W."/>
            <person name="Liu Z."/>
            <person name="Liu J."/>
            <person name="Guo Q."/>
            <person name="Huang H."/>
            <person name="Sederoff R.R."/>
            <person name="Wang G."/>
            <person name="Qu G."/>
            <person name="Chen S."/>
        </authorList>
    </citation>
    <scope>NUCLEOTIDE SEQUENCE</scope>
    <source>
        <strain evidence="1">SC-2020</strain>
    </source>
</reference>
<keyword evidence="2" id="KW-1185">Reference proteome</keyword>
<evidence type="ECO:0000313" key="1">
    <source>
        <dbReference type="EMBL" id="KAJ6987315.1"/>
    </source>
</evidence>
<dbReference type="EMBL" id="JAQIZT010000008">
    <property type="protein sequence ID" value="KAJ6987315.1"/>
    <property type="molecule type" value="Genomic_DNA"/>
</dbReference>
<protein>
    <submittedName>
        <fullName evidence="1">Uncharacterized protein</fullName>
    </submittedName>
</protein>
<comment type="caution">
    <text evidence="1">The sequence shown here is derived from an EMBL/GenBank/DDBJ whole genome shotgun (WGS) entry which is preliminary data.</text>
</comment>
<proteinExistence type="predicted"/>
<gene>
    <name evidence="1" type="ORF">NC653_020532</name>
</gene>
<dbReference type="Proteomes" id="UP001164929">
    <property type="component" value="Chromosome 8"/>
</dbReference>
<name>A0AAD6MMH0_9ROSI</name>
<organism evidence="1 2">
    <name type="scientific">Populus alba x Populus x berolinensis</name>
    <dbReference type="NCBI Taxonomy" id="444605"/>
    <lineage>
        <taxon>Eukaryota</taxon>
        <taxon>Viridiplantae</taxon>
        <taxon>Streptophyta</taxon>
        <taxon>Embryophyta</taxon>
        <taxon>Tracheophyta</taxon>
        <taxon>Spermatophyta</taxon>
        <taxon>Magnoliopsida</taxon>
        <taxon>eudicotyledons</taxon>
        <taxon>Gunneridae</taxon>
        <taxon>Pentapetalae</taxon>
        <taxon>rosids</taxon>
        <taxon>fabids</taxon>
        <taxon>Malpighiales</taxon>
        <taxon>Salicaceae</taxon>
        <taxon>Saliceae</taxon>
        <taxon>Populus</taxon>
    </lineage>
</organism>
<sequence length="29" mass="3097">MVALGSCLWSSVICLHSIPVKKLVSCQPP</sequence>
<dbReference type="AlphaFoldDB" id="A0AAD6MMH0"/>